<dbReference type="EMBL" id="HBGA01018940">
    <property type="protein sequence ID" value="CAD8996293.1"/>
    <property type="molecule type" value="Transcribed_RNA"/>
</dbReference>
<evidence type="ECO:0000313" key="1">
    <source>
        <dbReference type="EMBL" id="CAD8996293.1"/>
    </source>
</evidence>
<reference evidence="1" key="1">
    <citation type="submission" date="2021-01" db="EMBL/GenBank/DDBJ databases">
        <authorList>
            <person name="Corre E."/>
            <person name="Pelletier E."/>
            <person name="Niang G."/>
            <person name="Scheremetjew M."/>
            <person name="Finn R."/>
            <person name="Kale V."/>
            <person name="Holt S."/>
            <person name="Cochrane G."/>
            <person name="Meng A."/>
            <person name="Brown T."/>
            <person name="Cohen L."/>
        </authorList>
    </citation>
    <scope>NUCLEOTIDE SEQUENCE</scope>
    <source>
        <strain evidence="1">NIES-381</strain>
    </source>
</reference>
<dbReference type="AlphaFoldDB" id="A0A7S1HZP0"/>
<protein>
    <submittedName>
        <fullName evidence="1">Uncharacterized protein</fullName>
    </submittedName>
</protein>
<accession>A0A7S1HZP0</accession>
<name>A0A7S1HZP0_9EUGL</name>
<sequence>MPYVMLSAHILNKRCEQLEALTWLYMVRGQNLTQLMSGCYIPLQVAHMASLIRVWFVHFPSNTFLLQYFPAFPALFYTTISSYFCDVRIPGLIPQPTPASVNIQQIPFSSLHRHSRLFSLQPPFSPSSFQRKLL</sequence>
<organism evidence="1">
    <name type="scientific">Eutreptiella gymnastica</name>
    <dbReference type="NCBI Taxonomy" id="73025"/>
    <lineage>
        <taxon>Eukaryota</taxon>
        <taxon>Discoba</taxon>
        <taxon>Euglenozoa</taxon>
        <taxon>Euglenida</taxon>
        <taxon>Spirocuta</taxon>
        <taxon>Euglenophyceae</taxon>
        <taxon>Eutreptiales</taxon>
        <taxon>Eutreptiaceae</taxon>
        <taxon>Eutreptiella</taxon>
    </lineage>
</organism>
<proteinExistence type="predicted"/>
<gene>
    <name evidence="1" type="ORF">EGYM00392_LOCUS7353</name>
</gene>